<organism evidence="9 10">
    <name type="scientific">Rhodotorula taiwanensis</name>
    <dbReference type="NCBI Taxonomy" id="741276"/>
    <lineage>
        <taxon>Eukaryota</taxon>
        <taxon>Fungi</taxon>
        <taxon>Dikarya</taxon>
        <taxon>Basidiomycota</taxon>
        <taxon>Pucciniomycotina</taxon>
        <taxon>Microbotryomycetes</taxon>
        <taxon>Sporidiobolales</taxon>
        <taxon>Sporidiobolaceae</taxon>
        <taxon>Rhodotorula</taxon>
    </lineage>
</organism>
<reference evidence="9 10" key="1">
    <citation type="journal article" date="2018" name="Front. Microbiol.">
        <title>Prospects for Fungal Bioremediation of Acidic Radioactive Waste Sites: Characterization and Genome Sequence of Rhodotorula taiwanensis MD1149.</title>
        <authorList>
            <person name="Tkavc R."/>
            <person name="Matrosova V.Y."/>
            <person name="Grichenko O.E."/>
            <person name="Gostincar C."/>
            <person name="Volpe R.P."/>
            <person name="Klimenkova P."/>
            <person name="Gaidamakova E.K."/>
            <person name="Zhou C.E."/>
            <person name="Stewart B.J."/>
            <person name="Lyman M.G."/>
            <person name="Malfatti S.A."/>
            <person name="Rubinfeld B."/>
            <person name="Courtot M."/>
            <person name="Singh J."/>
            <person name="Dalgard C.L."/>
            <person name="Hamilton T."/>
            <person name="Frey K.G."/>
            <person name="Gunde-Cimerman N."/>
            <person name="Dugan L."/>
            <person name="Daly M.J."/>
        </authorList>
    </citation>
    <scope>NUCLEOTIDE SEQUENCE [LARGE SCALE GENOMIC DNA]</scope>
    <source>
        <strain evidence="9 10">MD1149</strain>
    </source>
</reference>
<feature type="domain" description="Cyclin-like" evidence="7">
    <location>
        <begin position="387"/>
        <end position="471"/>
    </location>
</feature>
<dbReference type="InterPro" id="IPR039361">
    <property type="entry name" value="Cyclin"/>
</dbReference>
<dbReference type="CDD" id="cd20512">
    <property type="entry name" value="CYCLIN_CLBs_yeast_rpt2"/>
    <property type="match status" value="1"/>
</dbReference>
<dbReference type="PROSITE" id="PS00292">
    <property type="entry name" value="CYCLINS"/>
    <property type="match status" value="1"/>
</dbReference>
<comment type="caution">
    <text evidence="9">The sequence shown here is derived from an EMBL/GenBank/DDBJ whole genome shotgun (WGS) entry which is preliminary data.</text>
</comment>
<name>A0A2S5BF70_9BASI</name>
<keyword evidence="4" id="KW-0131">Cell cycle</keyword>
<keyword evidence="3 5" id="KW-0195">Cyclin</keyword>
<dbReference type="CDD" id="cd20568">
    <property type="entry name" value="CYCLIN_CLBs_yeast_rpt1"/>
    <property type="match status" value="1"/>
</dbReference>
<evidence type="ECO:0000313" key="10">
    <source>
        <dbReference type="Proteomes" id="UP000237144"/>
    </source>
</evidence>
<dbReference type="SUPFAM" id="SSF47954">
    <property type="entry name" value="Cyclin-like"/>
    <property type="match status" value="2"/>
</dbReference>
<evidence type="ECO:0000256" key="5">
    <source>
        <dbReference type="RuleBase" id="RU000383"/>
    </source>
</evidence>
<dbReference type="PIRSF" id="PIRSF001771">
    <property type="entry name" value="Cyclin_A_B_D_E"/>
    <property type="match status" value="1"/>
</dbReference>
<dbReference type="PANTHER" id="PTHR10177">
    <property type="entry name" value="CYCLINS"/>
    <property type="match status" value="1"/>
</dbReference>
<keyword evidence="10" id="KW-1185">Reference proteome</keyword>
<dbReference type="InterPro" id="IPR046965">
    <property type="entry name" value="Cyclin_A/B-like"/>
</dbReference>
<evidence type="ECO:0000256" key="2">
    <source>
        <dbReference type="ARBA" id="ARBA00022618"/>
    </source>
</evidence>
<dbReference type="GO" id="GO:0051301">
    <property type="term" value="P:cell division"/>
    <property type="evidence" value="ECO:0007669"/>
    <property type="project" value="UniProtKB-KW"/>
</dbReference>
<dbReference type="InterPro" id="IPR006671">
    <property type="entry name" value="Cyclin_N"/>
</dbReference>
<dbReference type="SMART" id="SM00385">
    <property type="entry name" value="CYCLIN"/>
    <property type="match status" value="2"/>
</dbReference>
<proteinExistence type="inferred from homology"/>
<evidence type="ECO:0000259" key="8">
    <source>
        <dbReference type="SMART" id="SM01332"/>
    </source>
</evidence>
<evidence type="ECO:0000256" key="1">
    <source>
        <dbReference type="ARBA" id="ARBA00006955"/>
    </source>
</evidence>
<dbReference type="Proteomes" id="UP000237144">
    <property type="component" value="Unassembled WGS sequence"/>
</dbReference>
<dbReference type="InterPro" id="IPR013763">
    <property type="entry name" value="Cyclin-like_dom"/>
</dbReference>
<feature type="region of interest" description="Disordered" evidence="6">
    <location>
        <begin position="1"/>
        <end position="37"/>
    </location>
</feature>
<dbReference type="Pfam" id="PF00134">
    <property type="entry name" value="Cyclin_N"/>
    <property type="match status" value="1"/>
</dbReference>
<dbReference type="InterPro" id="IPR048258">
    <property type="entry name" value="Cyclins_cyclin-box"/>
</dbReference>
<dbReference type="InterPro" id="IPR004367">
    <property type="entry name" value="Cyclin_C-dom"/>
</dbReference>
<dbReference type="AlphaFoldDB" id="A0A2S5BF70"/>
<feature type="compositionally biased region" description="Low complexity" evidence="6">
    <location>
        <begin position="120"/>
        <end position="134"/>
    </location>
</feature>
<feature type="domain" description="Cyclin-like" evidence="7">
    <location>
        <begin position="485"/>
        <end position="565"/>
    </location>
</feature>
<dbReference type="GO" id="GO:0044772">
    <property type="term" value="P:mitotic cell cycle phase transition"/>
    <property type="evidence" value="ECO:0007669"/>
    <property type="project" value="InterPro"/>
</dbReference>
<keyword evidence="2" id="KW-0132">Cell division</keyword>
<dbReference type="SMART" id="SM01332">
    <property type="entry name" value="Cyclin_C"/>
    <property type="match status" value="1"/>
</dbReference>
<dbReference type="STRING" id="741276.A0A2S5BF70"/>
<evidence type="ECO:0000256" key="6">
    <source>
        <dbReference type="SAM" id="MobiDB-lite"/>
    </source>
</evidence>
<dbReference type="EMBL" id="PJQD01000015">
    <property type="protein sequence ID" value="POY75412.1"/>
    <property type="molecule type" value="Genomic_DNA"/>
</dbReference>
<feature type="domain" description="Cyclin C-terminal" evidence="8">
    <location>
        <begin position="481"/>
        <end position="595"/>
    </location>
</feature>
<evidence type="ECO:0000256" key="4">
    <source>
        <dbReference type="ARBA" id="ARBA00023306"/>
    </source>
</evidence>
<feature type="region of interest" description="Disordered" evidence="6">
    <location>
        <begin position="113"/>
        <end position="134"/>
    </location>
</feature>
<evidence type="ECO:0000313" key="9">
    <source>
        <dbReference type="EMBL" id="POY75412.1"/>
    </source>
</evidence>
<dbReference type="FunFam" id="1.10.472.10:FF:000005">
    <property type="entry name" value="G2/mitotic-specific cyclin B"/>
    <property type="match status" value="1"/>
</dbReference>
<accession>A0A2S5BF70</accession>
<dbReference type="Gene3D" id="1.10.472.10">
    <property type="entry name" value="Cyclin-like"/>
    <property type="match status" value="2"/>
</dbReference>
<dbReference type="OrthoDB" id="5590282at2759"/>
<dbReference type="FunFam" id="1.10.472.10:FF:000001">
    <property type="entry name" value="G2/mitotic-specific cyclin"/>
    <property type="match status" value="1"/>
</dbReference>
<dbReference type="InterPro" id="IPR036915">
    <property type="entry name" value="Cyclin-like_sf"/>
</dbReference>
<comment type="similarity">
    <text evidence="1">Belongs to the cyclin family. Cyclin AB subfamily.</text>
</comment>
<evidence type="ECO:0000259" key="7">
    <source>
        <dbReference type="SMART" id="SM00385"/>
    </source>
</evidence>
<dbReference type="GO" id="GO:0016538">
    <property type="term" value="F:cyclin-dependent protein serine/threonine kinase regulator activity"/>
    <property type="evidence" value="ECO:0007669"/>
    <property type="project" value="InterPro"/>
</dbReference>
<protein>
    <submittedName>
        <fullName evidence="9">Uncharacterized protein</fullName>
    </submittedName>
</protein>
<sequence length="607" mass="65567">MSSAAGQPKVARPRRASRAPVRLGVASDENSASAAGVPPRVAVAAGKAALGVKQNVAHVNAPQNVQVHVSGKAGVSNAAGAQTRRALGDVSNAGQGVRSDRNAAAVNVPVKPTIRSRPTSANSFNPPVASSSSSASAATNAAFGRLRIDSSQPAAVTRAATQAAAAAAAVASTAVAAVKPRRAPTRAPAQPAAVAPSAPRIEQGEWAGANANAGYAPPAARSEHGAVAPVGLGIEGVGAPSAMAAGHKRSHDVEFSDDEAADHGAEAAQAFGPQAHGHAHPHGSIRHEDKVRVIDASGQEQEAADDPDDWLMQLCDPEEAEDSEYLIAEIKREFQEEIDYFDISMVAEYSEDVFKYMAELEESSMPNPRYMDHQSEIEWSMRTTLIDWLLQVHARYHMLPETLWIAINIIDRFLSNRVVSLLKFQLVGVTAMFVAAKYEEIMAPSVDEFVYMTEGGYSREEILKGERIILQSLEFNISTYCSPYSWVRRISKADDYDIQTRTLSKFLMEVTLLDHRFLRAKPSMIAAIAMYLARRMLGGDWNEAFIFYSGFTESHLLVPAGFLLESIAAPGFEERFVYRKYSTKKFLKASIFARNWAKQNAAVESDA</sequence>
<dbReference type="Pfam" id="PF02984">
    <property type="entry name" value="Cyclin_C"/>
    <property type="match status" value="1"/>
</dbReference>
<evidence type="ECO:0000256" key="3">
    <source>
        <dbReference type="ARBA" id="ARBA00023127"/>
    </source>
</evidence>
<gene>
    <name evidence="9" type="ORF">BMF94_1482</name>
</gene>